<sequence>MTGSDLALAVAGGSPPRPVRATSRPGPGPEGRRRERGEPRG</sequence>
<accession>A0A6J4UZP7</accession>
<protein>
    <submittedName>
        <fullName evidence="2">Uncharacterized protein</fullName>
    </submittedName>
</protein>
<reference evidence="2" key="1">
    <citation type="submission" date="2020-02" db="EMBL/GenBank/DDBJ databases">
        <authorList>
            <person name="Meier V. D."/>
        </authorList>
    </citation>
    <scope>NUCLEOTIDE SEQUENCE</scope>
    <source>
        <strain evidence="2">AVDCRST_MAG59</strain>
    </source>
</reference>
<proteinExistence type="predicted"/>
<dbReference type="EMBL" id="CADCWF010000191">
    <property type="protein sequence ID" value="CAA9564266.1"/>
    <property type="molecule type" value="Genomic_DNA"/>
</dbReference>
<evidence type="ECO:0000256" key="1">
    <source>
        <dbReference type="SAM" id="MobiDB-lite"/>
    </source>
</evidence>
<dbReference type="AlphaFoldDB" id="A0A6J4UZP7"/>
<name>A0A6J4UZP7_9BACT</name>
<evidence type="ECO:0000313" key="2">
    <source>
        <dbReference type="EMBL" id="CAA9564266.1"/>
    </source>
</evidence>
<feature type="region of interest" description="Disordered" evidence="1">
    <location>
        <begin position="1"/>
        <end position="41"/>
    </location>
</feature>
<organism evidence="2">
    <name type="scientific">uncultured Thermomicrobiales bacterium</name>
    <dbReference type="NCBI Taxonomy" id="1645740"/>
    <lineage>
        <taxon>Bacteria</taxon>
        <taxon>Pseudomonadati</taxon>
        <taxon>Thermomicrobiota</taxon>
        <taxon>Thermomicrobia</taxon>
        <taxon>Thermomicrobiales</taxon>
        <taxon>environmental samples</taxon>
    </lineage>
</organism>
<feature type="compositionally biased region" description="Basic and acidic residues" evidence="1">
    <location>
        <begin position="30"/>
        <end position="41"/>
    </location>
</feature>
<gene>
    <name evidence="2" type="ORF">AVDCRST_MAG59-2835</name>
</gene>